<keyword evidence="1" id="KW-0175">Coiled coil</keyword>
<feature type="compositionally biased region" description="Basic and acidic residues" evidence="2">
    <location>
        <begin position="107"/>
        <end position="123"/>
    </location>
</feature>
<feature type="region of interest" description="Disordered" evidence="2">
    <location>
        <begin position="25"/>
        <end position="151"/>
    </location>
</feature>
<feature type="compositionally biased region" description="Low complexity" evidence="2">
    <location>
        <begin position="124"/>
        <end position="140"/>
    </location>
</feature>
<keyword evidence="4" id="KW-1185">Reference proteome</keyword>
<reference evidence="4" key="1">
    <citation type="submission" date="2017-02" db="EMBL/GenBank/DDBJ databases">
        <authorList>
            <person name="Varghese N."/>
            <person name="Submissions S."/>
        </authorList>
    </citation>
    <scope>NUCLEOTIDE SEQUENCE [LARGE SCALE GENOMIC DNA]</scope>
    <source>
        <strain evidence="4">DSM 22385</strain>
    </source>
</reference>
<organism evidence="3 4">
    <name type="scientific">Daejeonella lutea</name>
    <dbReference type="NCBI Taxonomy" id="572036"/>
    <lineage>
        <taxon>Bacteria</taxon>
        <taxon>Pseudomonadati</taxon>
        <taxon>Bacteroidota</taxon>
        <taxon>Sphingobacteriia</taxon>
        <taxon>Sphingobacteriales</taxon>
        <taxon>Sphingobacteriaceae</taxon>
        <taxon>Daejeonella</taxon>
    </lineage>
</organism>
<evidence type="ECO:0000256" key="1">
    <source>
        <dbReference type="SAM" id="Coils"/>
    </source>
</evidence>
<dbReference type="EMBL" id="FUYR01000002">
    <property type="protein sequence ID" value="SKB62956.1"/>
    <property type="molecule type" value="Genomic_DNA"/>
</dbReference>
<dbReference type="STRING" id="572036.SAMN05661099_1876"/>
<protein>
    <submittedName>
        <fullName evidence="3">Uncharacterized protein</fullName>
    </submittedName>
</protein>
<sequence>MKTNILKVSIFPLIVVAGLTLTEFQPGKENKGNGNKGPEQKGNQDRGQSNKGNSGSDNSGRGNQNWQGKADNGQPKGRSDQGNGRNDDQSDRGNGNEGKNKGNSQGRSDDNGKFDNDKGRGNDNKNMNANNGNGNNDNGKGANGKGKWRKENISWDRDENVLWGFDNYSSRKRPKDFKKVTVCHNTGDSNYPVTITVSENALKAHLNHGDQVGDCTVDYSDRWPANFIRTRENVYNNYQTTWETMSYSEALLRFAAEKLLGIKSTFQTQRATLAPDEIQRREMLIMDLQNNVNSLENQLAISRQRTAGLNININL</sequence>
<feature type="coiled-coil region" evidence="1">
    <location>
        <begin position="278"/>
        <end position="305"/>
    </location>
</feature>
<dbReference type="Proteomes" id="UP000189981">
    <property type="component" value="Unassembled WGS sequence"/>
</dbReference>
<dbReference type="OrthoDB" id="1121493at2"/>
<name>A0A1T5CUD0_9SPHI</name>
<accession>A0A1T5CUD0</accession>
<evidence type="ECO:0000313" key="3">
    <source>
        <dbReference type="EMBL" id="SKB62956.1"/>
    </source>
</evidence>
<dbReference type="AlphaFoldDB" id="A0A1T5CUD0"/>
<evidence type="ECO:0000313" key="4">
    <source>
        <dbReference type="Proteomes" id="UP000189981"/>
    </source>
</evidence>
<gene>
    <name evidence="3" type="ORF">SAMN05661099_1876</name>
</gene>
<dbReference type="RefSeq" id="WP_079702427.1">
    <property type="nucleotide sequence ID" value="NZ_FUYR01000002.1"/>
</dbReference>
<evidence type="ECO:0000256" key="2">
    <source>
        <dbReference type="SAM" id="MobiDB-lite"/>
    </source>
</evidence>
<feature type="compositionally biased region" description="Low complexity" evidence="2">
    <location>
        <begin position="45"/>
        <end position="65"/>
    </location>
</feature>
<proteinExistence type="predicted"/>